<accession>A0A8U8BWU7</accession>
<evidence type="ECO:0000256" key="1">
    <source>
        <dbReference type="SAM" id="MobiDB-lite"/>
    </source>
</evidence>
<name>A0A8U8BWU7_GEOPR</name>
<dbReference type="Gene3D" id="1.10.720.30">
    <property type="entry name" value="SAP domain"/>
    <property type="match status" value="1"/>
</dbReference>
<dbReference type="Ensembl" id="ENSCPVT00000026053.1">
    <property type="protein sequence ID" value="ENSCPVP00000024399.1"/>
    <property type="gene ID" value="ENSCPVG00000016973.1"/>
</dbReference>
<evidence type="ECO:0000313" key="2">
    <source>
        <dbReference type="Ensembl" id="ENSCPVP00000024399.1"/>
    </source>
</evidence>
<keyword evidence="3" id="KW-1185">Reference proteome</keyword>
<feature type="compositionally biased region" description="Low complexity" evidence="1">
    <location>
        <begin position="1"/>
        <end position="19"/>
    </location>
</feature>
<reference evidence="2" key="2">
    <citation type="submission" date="2025-08" db="UniProtKB">
        <authorList>
            <consortium name="Ensembl"/>
        </authorList>
    </citation>
    <scope>IDENTIFICATION</scope>
</reference>
<feature type="compositionally biased region" description="Pro residues" evidence="1">
    <location>
        <begin position="20"/>
        <end position="30"/>
    </location>
</feature>
<protein>
    <submittedName>
        <fullName evidence="2">Uncharacterized protein</fullName>
    </submittedName>
</protein>
<dbReference type="Proteomes" id="UP000694382">
    <property type="component" value="Chromosome 4"/>
</dbReference>
<feature type="compositionally biased region" description="Polar residues" evidence="1">
    <location>
        <begin position="42"/>
        <end position="56"/>
    </location>
</feature>
<feature type="region of interest" description="Disordered" evidence="1">
    <location>
        <begin position="1"/>
        <end position="56"/>
    </location>
</feature>
<dbReference type="AlphaFoldDB" id="A0A8U8BWU7"/>
<organism evidence="2 3">
    <name type="scientific">Geospiza parvula</name>
    <name type="common">Small tree-finch</name>
    <name type="synonym">Camarhynchus parvulus</name>
    <dbReference type="NCBI Taxonomy" id="87175"/>
    <lineage>
        <taxon>Eukaryota</taxon>
        <taxon>Metazoa</taxon>
        <taxon>Chordata</taxon>
        <taxon>Craniata</taxon>
        <taxon>Vertebrata</taxon>
        <taxon>Euteleostomi</taxon>
        <taxon>Archelosauria</taxon>
        <taxon>Archosauria</taxon>
        <taxon>Dinosauria</taxon>
        <taxon>Saurischia</taxon>
        <taxon>Theropoda</taxon>
        <taxon>Coelurosauria</taxon>
        <taxon>Aves</taxon>
        <taxon>Neognathae</taxon>
        <taxon>Neoaves</taxon>
        <taxon>Telluraves</taxon>
        <taxon>Australaves</taxon>
        <taxon>Passeriformes</taxon>
        <taxon>Thraupidae</taxon>
        <taxon>Camarhynchus</taxon>
    </lineage>
</organism>
<sequence>RPRPCARSPRAARLPARLGPGPPGPAPPRGSPGRQHCKINDQETNGKTSAATSNDFSDPIYKEIAITNGYINRMTREELRSKLAEFKLETR</sequence>
<proteinExistence type="predicted"/>
<reference evidence="2" key="3">
    <citation type="submission" date="2025-09" db="UniProtKB">
        <authorList>
            <consortium name="Ensembl"/>
        </authorList>
    </citation>
    <scope>IDENTIFICATION</scope>
</reference>
<reference evidence="2" key="1">
    <citation type="submission" date="2020-02" db="EMBL/GenBank/DDBJ databases">
        <authorList>
            <person name="Enbody D E."/>
            <person name="Pettersson E M."/>
        </authorList>
    </citation>
    <scope>NUCLEOTIDE SEQUENCE [LARGE SCALE GENOMIC DNA]</scope>
</reference>
<dbReference type="InterPro" id="IPR036361">
    <property type="entry name" value="SAP_dom_sf"/>
</dbReference>
<evidence type="ECO:0000313" key="3">
    <source>
        <dbReference type="Proteomes" id="UP000694382"/>
    </source>
</evidence>